<feature type="coiled-coil region" evidence="1">
    <location>
        <begin position="106"/>
        <end position="181"/>
    </location>
</feature>
<keyword evidence="1" id="KW-0175">Coiled coil</keyword>
<reference evidence="4" key="2">
    <citation type="submission" date="2020-09" db="EMBL/GenBank/DDBJ databases">
        <authorList>
            <consortium name="NCBI Pathogen Detection Project"/>
        </authorList>
    </citation>
    <scope>NUCLEOTIDE SEQUENCE</scope>
    <source>
        <strain evidence="4">O50</strain>
    </source>
</reference>
<dbReference type="Proteomes" id="UP000855471">
    <property type="component" value="Unassembled WGS sequence"/>
</dbReference>
<evidence type="ECO:0000313" key="4">
    <source>
        <dbReference type="EMBL" id="HAT3899223.1"/>
    </source>
</evidence>
<feature type="compositionally biased region" description="Basic and acidic residues" evidence="2">
    <location>
        <begin position="266"/>
        <end position="275"/>
    </location>
</feature>
<evidence type="ECO:0000256" key="2">
    <source>
        <dbReference type="SAM" id="MobiDB-lite"/>
    </source>
</evidence>
<feature type="region of interest" description="Disordered" evidence="2">
    <location>
        <begin position="262"/>
        <end position="283"/>
    </location>
</feature>
<name>A0A8H9UN50_CITFR</name>
<evidence type="ECO:0000256" key="3">
    <source>
        <dbReference type="SAM" id="Phobius"/>
    </source>
</evidence>
<keyword evidence="3" id="KW-1133">Transmembrane helix</keyword>
<proteinExistence type="predicted"/>
<reference evidence="4" key="1">
    <citation type="journal article" date="2018" name="Genome Biol.">
        <title>SKESA: strategic k-mer extension for scrupulous assemblies.</title>
        <authorList>
            <person name="Souvorov A."/>
            <person name="Agarwala R."/>
            <person name="Lipman D.J."/>
        </authorList>
    </citation>
    <scope>NUCLEOTIDE SEQUENCE</scope>
    <source>
        <strain evidence="4">O50</strain>
    </source>
</reference>
<sequence length="283" mass="33089">MSEGWMDSAMQVVNQRIKSPLWGFIILAWVWFNWPNLAMLFMSDSPVKFRIDYILLQDNFYLLFVIRPIIVGWFLAIASPYIQLLLTKAHEWADDRHSKVASKIKERQLEDEIKLAKLQVRAERIKEVINHEVDLEKEAKEEKLKQERLNTADLEEKIKQLESKIDALERTKDNVRKVSEKYVSDARRHYFDVARLLGLISSAVTVQSVEELDEFKKKANSIISATELDKAVLRNKLDLKENMTHEELTRFFDYAGDALSNEEENEIRSQMKNSEDANELAND</sequence>
<dbReference type="EMBL" id="DACSXJ010000025">
    <property type="protein sequence ID" value="HAT3899223.1"/>
    <property type="molecule type" value="Genomic_DNA"/>
</dbReference>
<feature type="transmembrane region" description="Helical" evidence="3">
    <location>
        <begin position="21"/>
        <end position="41"/>
    </location>
</feature>
<evidence type="ECO:0000256" key="1">
    <source>
        <dbReference type="SAM" id="Coils"/>
    </source>
</evidence>
<organism evidence="4">
    <name type="scientific">Citrobacter freundii</name>
    <dbReference type="NCBI Taxonomy" id="546"/>
    <lineage>
        <taxon>Bacteria</taxon>
        <taxon>Pseudomonadati</taxon>
        <taxon>Pseudomonadota</taxon>
        <taxon>Gammaproteobacteria</taxon>
        <taxon>Enterobacterales</taxon>
        <taxon>Enterobacteriaceae</taxon>
        <taxon>Citrobacter</taxon>
        <taxon>Citrobacter freundii complex</taxon>
    </lineage>
</organism>
<gene>
    <name evidence="4" type="ORF">I9Y29_003685</name>
</gene>
<comment type="caution">
    <text evidence="4">The sequence shown here is derived from an EMBL/GenBank/DDBJ whole genome shotgun (WGS) entry which is preliminary data.</text>
</comment>
<keyword evidence="3" id="KW-0812">Transmembrane</keyword>
<dbReference type="RefSeq" id="WP_279267671.1">
    <property type="nucleotide sequence ID" value="NZ_JAREML010000012.1"/>
</dbReference>
<dbReference type="AlphaFoldDB" id="A0A8H9UN50"/>
<protein>
    <submittedName>
        <fullName evidence="4">Uncharacterized protein</fullName>
    </submittedName>
</protein>
<accession>A0A8H9UN50</accession>
<feature type="transmembrane region" description="Helical" evidence="3">
    <location>
        <begin position="61"/>
        <end position="82"/>
    </location>
</feature>
<keyword evidence="3" id="KW-0472">Membrane</keyword>